<reference evidence="2 3" key="1">
    <citation type="submission" date="2020-03" db="EMBL/GenBank/DDBJ databases">
        <title>Draft Genome Sequence of Cudoniella acicularis.</title>
        <authorList>
            <person name="Buettner E."/>
            <person name="Kellner H."/>
        </authorList>
    </citation>
    <scope>NUCLEOTIDE SEQUENCE [LARGE SCALE GENOMIC DNA]</scope>
    <source>
        <strain evidence="2 3">DSM 108380</strain>
    </source>
</reference>
<accession>A0A8H4QEI8</accession>
<evidence type="ECO:0000313" key="2">
    <source>
        <dbReference type="EMBL" id="KAF4609413.1"/>
    </source>
</evidence>
<feature type="region of interest" description="Disordered" evidence="1">
    <location>
        <begin position="26"/>
        <end position="110"/>
    </location>
</feature>
<keyword evidence="3" id="KW-1185">Reference proteome</keyword>
<evidence type="ECO:0000313" key="3">
    <source>
        <dbReference type="Proteomes" id="UP000566819"/>
    </source>
</evidence>
<comment type="caution">
    <text evidence="2">The sequence shown here is derived from an EMBL/GenBank/DDBJ whole genome shotgun (WGS) entry which is preliminary data.</text>
</comment>
<feature type="compositionally biased region" description="Polar residues" evidence="1">
    <location>
        <begin position="190"/>
        <end position="200"/>
    </location>
</feature>
<sequence>MQTSAGFQPQIAPPGQSLDEIRMRQNFPGFNPQQNMPQNNMGMMNQPQQFNNPGAPNGFQYPVPTGMPQQNFMNGGAGPFSDPRPQQFSPIQQQPTAFQSSFAPPQQFPQPTGINSFLQPALQPTPTGIQQSNGFTSSFQPPPVPPIPQQHTMQPLIPQKTGPPPPVRFGVSGDTKKLMPQATGRRANLAQATPQNPFGF</sequence>
<feature type="compositionally biased region" description="Polar residues" evidence="1">
    <location>
        <begin position="84"/>
        <end position="96"/>
    </location>
</feature>
<gene>
    <name evidence="2" type="ORF">G7Y89_g15865</name>
</gene>
<organism evidence="2 3">
    <name type="scientific">Cudoniella acicularis</name>
    <dbReference type="NCBI Taxonomy" id="354080"/>
    <lineage>
        <taxon>Eukaryota</taxon>
        <taxon>Fungi</taxon>
        <taxon>Dikarya</taxon>
        <taxon>Ascomycota</taxon>
        <taxon>Pezizomycotina</taxon>
        <taxon>Leotiomycetes</taxon>
        <taxon>Helotiales</taxon>
        <taxon>Tricladiaceae</taxon>
        <taxon>Cudoniella</taxon>
    </lineage>
</organism>
<dbReference type="OrthoDB" id="26539at2759"/>
<dbReference type="EMBL" id="JAAMPI010002786">
    <property type="protein sequence ID" value="KAF4609413.1"/>
    <property type="molecule type" value="Genomic_DNA"/>
</dbReference>
<dbReference type="Proteomes" id="UP000566819">
    <property type="component" value="Unassembled WGS sequence"/>
</dbReference>
<proteinExistence type="predicted"/>
<name>A0A8H4QEI8_9HELO</name>
<feature type="compositionally biased region" description="Low complexity" evidence="1">
    <location>
        <begin position="26"/>
        <end position="54"/>
    </location>
</feature>
<feature type="compositionally biased region" description="Low complexity" evidence="1">
    <location>
        <begin position="97"/>
        <end position="110"/>
    </location>
</feature>
<dbReference type="AlphaFoldDB" id="A0A8H4QEI8"/>
<feature type="compositionally biased region" description="Polar residues" evidence="1">
    <location>
        <begin position="125"/>
        <end position="139"/>
    </location>
</feature>
<feature type="region of interest" description="Disordered" evidence="1">
    <location>
        <begin position="125"/>
        <end position="200"/>
    </location>
</feature>
<evidence type="ECO:0000256" key="1">
    <source>
        <dbReference type="SAM" id="MobiDB-lite"/>
    </source>
</evidence>
<protein>
    <submittedName>
        <fullName evidence="2">Uncharacterized protein</fullName>
    </submittedName>
</protein>